<dbReference type="EMBL" id="SLZR01000018">
    <property type="protein sequence ID" value="TCS37675.1"/>
    <property type="molecule type" value="Genomic_DNA"/>
</dbReference>
<dbReference type="PANTHER" id="PTHR47233:SF2">
    <property type="entry name" value="CHEMOTAXIS SIGNAL TRANSDUCTION SYSTEM RESPONSE REGULATOR CHEV"/>
    <property type="match status" value="1"/>
</dbReference>
<dbReference type="InterPro" id="IPR001789">
    <property type="entry name" value="Sig_transdc_resp-reg_receiver"/>
</dbReference>
<organism evidence="4 5">
    <name type="scientific">Reinekea marinisedimentorum</name>
    <dbReference type="NCBI Taxonomy" id="230495"/>
    <lineage>
        <taxon>Bacteria</taxon>
        <taxon>Pseudomonadati</taxon>
        <taxon>Pseudomonadota</taxon>
        <taxon>Gammaproteobacteria</taxon>
        <taxon>Oceanospirillales</taxon>
        <taxon>Saccharospirillaceae</taxon>
        <taxon>Reinekea</taxon>
    </lineage>
</organism>
<reference evidence="4 5" key="1">
    <citation type="submission" date="2019-03" db="EMBL/GenBank/DDBJ databases">
        <title>Genomic Encyclopedia of Archaeal and Bacterial Type Strains, Phase II (KMG-II): from individual species to whole genera.</title>
        <authorList>
            <person name="Goeker M."/>
        </authorList>
    </citation>
    <scope>NUCLEOTIDE SEQUENCE [LARGE SCALE GENOMIC DNA]</scope>
    <source>
        <strain evidence="4 5">DSM 15388</strain>
    </source>
</reference>
<dbReference type="SMART" id="SM00448">
    <property type="entry name" value="REC"/>
    <property type="match status" value="1"/>
</dbReference>
<dbReference type="InterPro" id="IPR011006">
    <property type="entry name" value="CheY-like_superfamily"/>
</dbReference>
<dbReference type="GO" id="GO:0000160">
    <property type="term" value="P:phosphorelay signal transduction system"/>
    <property type="evidence" value="ECO:0007669"/>
    <property type="project" value="InterPro"/>
</dbReference>
<feature type="domain" description="Response regulatory" evidence="2">
    <location>
        <begin position="190"/>
        <end position="311"/>
    </location>
</feature>
<feature type="domain" description="CheW-like" evidence="3">
    <location>
        <begin position="27"/>
        <end position="168"/>
    </location>
</feature>
<evidence type="ECO:0000313" key="4">
    <source>
        <dbReference type="EMBL" id="TCS37675.1"/>
    </source>
</evidence>
<evidence type="ECO:0000259" key="2">
    <source>
        <dbReference type="PROSITE" id="PS50110"/>
    </source>
</evidence>
<dbReference type="Gene3D" id="3.40.50.2300">
    <property type="match status" value="1"/>
</dbReference>
<evidence type="ECO:0000259" key="3">
    <source>
        <dbReference type="PROSITE" id="PS50851"/>
    </source>
</evidence>
<dbReference type="PANTHER" id="PTHR47233">
    <property type="entry name" value="CHEMOTAXIS PROTEIN CHEV"/>
    <property type="match status" value="1"/>
</dbReference>
<sequence length="318" mass="34698">MNLSADKLPVSASLAEENILSSKAHHSQGLLLFTLHNRQRFAIGTLKVRELVPYQPITPMHHQQPGIAGAVTIRGTTIPVIDMAAVIGAGAIPKDELSKAYIVVTDCQRRVAGFLVSGIERIIETNWREIKPPEPALGKGVFITGTVELEGKLVQLMDVELLFARLDASDTKAALVSVTDVDRELLRMMNILVVDDSRTARKQLTDVLSELNVPFEVTDNGAHALEIMHQKAARGEAIDILVSDIEMPGLDGYELAFEVRSAEALAHAYIILHTSLSSEISVSQAHQVGANEALTKFDAKELARSMLNGARQLMEKKD</sequence>
<dbReference type="InterPro" id="IPR024181">
    <property type="entry name" value="Chemotax_regulator_CheV"/>
</dbReference>
<dbReference type="PIRSF" id="PIRSF002867">
    <property type="entry name" value="CheV"/>
    <property type="match status" value="1"/>
</dbReference>
<dbReference type="PROSITE" id="PS50110">
    <property type="entry name" value="RESPONSE_REGULATORY"/>
    <property type="match status" value="1"/>
</dbReference>
<dbReference type="AlphaFoldDB" id="A0A4R3HZI0"/>
<dbReference type="SMART" id="SM00260">
    <property type="entry name" value="CheW"/>
    <property type="match status" value="1"/>
</dbReference>
<comment type="caution">
    <text evidence="4">The sequence shown here is derived from an EMBL/GenBank/DDBJ whole genome shotgun (WGS) entry which is preliminary data.</text>
</comment>
<feature type="modified residue" description="4-aspartylphosphate" evidence="1">
    <location>
        <position position="244"/>
    </location>
</feature>
<keyword evidence="5" id="KW-1185">Reference proteome</keyword>
<evidence type="ECO:0000256" key="1">
    <source>
        <dbReference type="PROSITE-ProRule" id="PRU00169"/>
    </source>
</evidence>
<name>A0A4R3HZI0_9GAMM</name>
<proteinExistence type="predicted"/>
<protein>
    <submittedName>
        <fullName evidence="4">Two-component system chemotaxis response regulator CheV</fullName>
    </submittedName>
</protein>
<dbReference type="InterPro" id="IPR036061">
    <property type="entry name" value="CheW-like_dom_sf"/>
</dbReference>
<keyword evidence="1" id="KW-0597">Phosphoprotein</keyword>
<gene>
    <name evidence="4" type="ORF">BCF53_11834</name>
</gene>
<dbReference type="Proteomes" id="UP000295793">
    <property type="component" value="Unassembled WGS sequence"/>
</dbReference>
<dbReference type="SUPFAM" id="SSF50341">
    <property type="entry name" value="CheW-like"/>
    <property type="match status" value="1"/>
</dbReference>
<accession>A0A4R3HZI0</accession>
<dbReference type="PROSITE" id="PS50851">
    <property type="entry name" value="CHEW"/>
    <property type="match status" value="1"/>
</dbReference>
<dbReference type="Gene3D" id="2.40.50.180">
    <property type="entry name" value="CheA-289, Domain 4"/>
    <property type="match status" value="1"/>
</dbReference>
<dbReference type="InterPro" id="IPR002545">
    <property type="entry name" value="CheW-lke_dom"/>
</dbReference>
<dbReference type="SUPFAM" id="SSF52172">
    <property type="entry name" value="CheY-like"/>
    <property type="match status" value="1"/>
</dbReference>
<evidence type="ECO:0000313" key="5">
    <source>
        <dbReference type="Proteomes" id="UP000295793"/>
    </source>
</evidence>
<dbReference type="Pfam" id="PF00072">
    <property type="entry name" value="Response_reg"/>
    <property type="match status" value="1"/>
</dbReference>
<dbReference type="GO" id="GO:0006935">
    <property type="term" value="P:chemotaxis"/>
    <property type="evidence" value="ECO:0007669"/>
    <property type="project" value="InterPro"/>
</dbReference>
<dbReference type="Gene3D" id="2.30.30.40">
    <property type="entry name" value="SH3 Domains"/>
    <property type="match status" value="1"/>
</dbReference>
<dbReference type="Pfam" id="PF01584">
    <property type="entry name" value="CheW"/>
    <property type="match status" value="1"/>
</dbReference>